<proteinExistence type="predicted"/>
<gene>
    <name evidence="1" type="ORF">AVEN_49609_1</name>
</gene>
<evidence type="ECO:0000313" key="2">
    <source>
        <dbReference type="Proteomes" id="UP000499080"/>
    </source>
</evidence>
<name>A0A4Y2K740_ARAVE</name>
<dbReference type="AlphaFoldDB" id="A0A4Y2K740"/>
<organism evidence="1 2">
    <name type="scientific">Araneus ventricosus</name>
    <name type="common">Orbweaver spider</name>
    <name type="synonym">Epeira ventricosa</name>
    <dbReference type="NCBI Taxonomy" id="182803"/>
    <lineage>
        <taxon>Eukaryota</taxon>
        <taxon>Metazoa</taxon>
        <taxon>Ecdysozoa</taxon>
        <taxon>Arthropoda</taxon>
        <taxon>Chelicerata</taxon>
        <taxon>Arachnida</taxon>
        <taxon>Araneae</taxon>
        <taxon>Araneomorphae</taxon>
        <taxon>Entelegynae</taxon>
        <taxon>Araneoidea</taxon>
        <taxon>Araneidae</taxon>
        <taxon>Araneus</taxon>
    </lineage>
</organism>
<dbReference type="EMBL" id="BGPR01113608">
    <property type="protein sequence ID" value="GBM98553.1"/>
    <property type="molecule type" value="Genomic_DNA"/>
</dbReference>
<keyword evidence="2" id="KW-1185">Reference proteome</keyword>
<dbReference type="OrthoDB" id="1434354at2759"/>
<sequence length="145" mass="16323">GWKDSLLKNIDTNDLPVYLGGKKTDLDGNPNCDTFVWGKESDKMATQMDFTPGVCRKSGKMAGAQMETPLPVGVEVRIRWRQMGFTPCKSVHRGKSWIRWRPNGTPLPVGMQGRSGKMANGDSTPCRYAGESRIRWRWRLHSPAE</sequence>
<accession>A0A4Y2K740</accession>
<dbReference type="InterPro" id="IPR036865">
    <property type="entry name" value="CRAL-TRIO_dom_sf"/>
</dbReference>
<dbReference type="Gene3D" id="3.40.525.10">
    <property type="entry name" value="CRAL-TRIO lipid binding domain"/>
    <property type="match status" value="1"/>
</dbReference>
<protein>
    <submittedName>
        <fullName evidence="1">Uncharacterized protein</fullName>
    </submittedName>
</protein>
<comment type="caution">
    <text evidence="1">The sequence shown here is derived from an EMBL/GenBank/DDBJ whole genome shotgun (WGS) entry which is preliminary data.</text>
</comment>
<dbReference type="SUPFAM" id="SSF52087">
    <property type="entry name" value="CRAL/TRIO domain"/>
    <property type="match status" value="1"/>
</dbReference>
<evidence type="ECO:0000313" key="1">
    <source>
        <dbReference type="EMBL" id="GBM98553.1"/>
    </source>
</evidence>
<dbReference type="Proteomes" id="UP000499080">
    <property type="component" value="Unassembled WGS sequence"/>
</dbReference>
<feature type="non-terminal residue" evidence="1">
    <location>
        <position position="1"/>
    </location>
</feature>
<reference evidence="1 2" key="1">
    <citation type="journal article" date="2019" name="Sci. Rep.">
        <title>Orb-weaving spider Araneus ventricosus genome elucidates the spidroin gene catalogue.</title>
        <authorList>
            <person name="Kono N."/>
            <person name="Nakamura H."/>
            <person name="Ohtoshi R."/>
            <person name="Moran D.A.P."/>
            <person name="Shinohara A."/>
            <person name="Yoshida Y."/>
            <person name="Fujiwara M."/>
            <person name="Mori M."/>
            <person name="Tomita M."/>
            <person name="Arakawa K."/>
        </authorList>
    </citation>
    <scope>NUCLEOTIDE SEQUENCE [LARGE SCALE GENOMIC DNA]</scope>
</reference>